<evidence type="ECO:0000313" key="9">
    <source>
        <dbReference type="EMBL" id="ERJ93538.1"/>
    </source>
</evidence>
<reference evidence="9 10" key="1">
    <citation type="submission" date="2013-08" db="EMBL/GenBank/DDBJ databases">
        <authorList>
            <person name="Weinstock G."/>
            <person name="Sodergren E."/>
            <person name="Wylie T."/>
            <person name="Fulton L."/>
            <person name="Fulton R."/>
            <person name="Fronick C."/>
            <person name="O'Laughlin M."/>
            <person name="Godfrey J."/>
            <person name="Miner T."/>
            <person name="Herter B."/>
            <person name="Appelbaum E."/>
            <person name="Cordes M."/>
            <person name="Lek S."/>
            <person name="Wollam A."/>
            <person name="Pepin K.H."/>
            <person name="Palsikar V.B."/>
            <person name="Mitreva M."/>
            <person name="Wilson R.K."/>
        </authorList>
    </citation>
    <scope>NUCLEOTIDE SEQUENCE [LARGE SCALE GENOMIC DNA]</scope>
    <source>
        <strain evidence="9 10">ATCC 700332</strain>
    </source>
</reference>
<dbReference type="SUPFAM" id="SSF161098">
    <property type="entry name" value="MetI-like"/>
    <property type="match status" value="1"/>
</dbReference>
<accession>A0ABN0NZN9</accession>
<dbReference type="InterPro" id="IPR050809">
    <property type="entry name" value="UgpAE/MalFG_permease"/>
</dbReference>
<name>A0ABN0NZN9_TRELE</name>
<feature type="transmembrane region" description="Helical" evidence="7">
    <location>
        <begin position="263"/>
        <end position="284"/>
    </location>
</feature>
<keyword evidence="5 7" id="KW-1133">Transmembrane helix</keyword>
<feature type="transmembrane region" description="Helical" evidence="7">
    <location>
        <begin position="73"/>
        <end position="95"/>
    </location>
</feature>
<evidence type="ECO:0000256" key="2">
    <source>
        <dbReference type="ARBA" id="ARBA00022448"/>
    </source>
</evidence>
<evidence type="ECO:0000256" key="7">
    <source>
        <dbReference type="RuleBase" id="RU363032"/>
    </source>
</evidence>
<gene>
    <name evidence="9" type="ORF">HMPREF9193_00827</name>
</gene>
<feature type="transmembrane region" description="Helical" evidence="7">
    <location>
        <begin position="210"/>
        <end position="231"/>
    </location>
</feature>
<dbReference type="PROSITE" id="PS50928">
    <property type="entry name" value="ABC_TM1"/>
    <property type="match status" value="1"/>
</dbReference>
<dbReference type="PANTHER" id="PTHR43227:SF11">
    <property type="entry name" value="BLL4140 PROTEIN"/>
    <property type="match status" value="1"/>
</dbReference>
<evidence type="ECO:0000256" key="4">
    <source>
        <dbReference type="ARBA" id="ARBA00022692"/>
    </source>
</evidence>
<sequence>MRNKVQKTWQLYILLLPALASLLLFSYAPMYGVILAFKEYNPLFGIIGSPWVGMRHFNRFFRSPFFSQIISNTLYLSLYGLFVGFPLPVLLALGLNQVQNLRFKKTVQTVTYAPYFISTVVLVGIINIVFAETGFVNQFLKLLGKDSVLFMGAVKYWRHIYVWSGIWQNMGWSAIIYIAALSSVDPVLYEAALIDGATKLQRIICIDLPSIAPTIVITFILSAGSIMGIGFEKAFLMQNPLNAGVSEIIPTYVYKVGLLSGEYGFSTAVGLFNSVINCVLLLTVNKIARKFGQSSIW</sequence>
<feature type="transmembrane region" description="Helical" evidence="7">
    <location>
        <begin position="12"/>
        <end position="37"/>
    </location>
</feature>
<comment type="similarity">
    <text evidence="7">Belongs to the binding-protein-dependent transport system permease family.</text>
</comment>
<evidence type="ECO:0000313" key="10">
    <source>
        <dbReference type="Proteomes" id="UP000016649"/>
    </source>
</evidence>
<keyword evidence="3" id="KW-1003">Cell membrane</keyword>
<dbReference type="CDD" id="cd06261">
    <property type="entry name" value="TM_PBP2"/>
    <property type="match status" value="1"/>
</dbReference>
<comment type="caution">
    <text evidence="9">The sequence shown here is derived from an EMBL/GenBank/DDBJ whole genome shotgun (WGS) entry which is preliminary data.</text>
</comment>
<dbReference type="Pfam" id="PF00528">
    <property type="entry name" value="BPD_transp_1"/>
    <property type="match status" value="1"/>
</dbReference>
<evidence type="ECO:0000259" key="8">
    <source>
        <dbReference type="PROSITE" id="PS50928"/>
    </source>
</evidence>
<evidence type="ECO:0000256" key="3">
    <source>
        <dbReference type="ARBA" id="ARBA00022475"/>
    </source>
</evidence>
<keyword evidence="2 7" id="KW-0813">Transport</keyword>
<keyword evidence="4 7" id="KW-0812">Transmembrane</keyword>
<dbReference type="InterPro" id="IPR000515">
    <property type="entry name" value="MetI-like"/>
</dbReference>
<dbReference type="Proteomes" id="UP000016649">
    <property type="component" value="Unassembled WGS sequence"/>
</dbReference>
<protein>
    <submittedName>
        <fullName evidence="9">ABC transporter, permease protein</fullName>
    </submittedName>
</protein>
<organism evidence="9 10">
    <name type="scientific">Treponema lecithinolyticum ATCC 700332</name>
    <dbReference type="NCBI Taxonomy" id="1321815"/>
    <lineage>
        <taxon>Bacteria</taxon>
        <taxon>Pseudomonadati</taxon>
        <taxon>Spirochaetota</taxon>
        <taxon>Spirochaetia</taxon>
        <taxon>Spirochaetales</taxon>
        <taxon>Treponemataceae</taxon>
        <taxon>Treponema</taxon>
    </lineage>
</organism>
<evidence type="ECO:0000256" key="6">
    <source>
        <dbReference type="ARBA" id="ARBA00023136"/>
    </source>
</evidence>
<dbReference type="InterPro" id="IPR035906">
    <property type="entry name" value="MetI-like_sf"/>
</dbReference>
<dbReference type="EMBL" id="AWVH01000024">
    <property type="protein sequence ID" value="ERJ93538.1"/>
    <property type="molecule type" value="Genomic_DNA"/>
</dbReference>
<dbReference type="Gene3D" id="1.10.3720.10">
    <property type="entry name" value="MetI-like"/>
    <property type="match status" value="1"/>
</dbReference>
<evidence type="ECO:0000256" key="1">
    <source>
        <dbReference type="ARBA" id="ARBA00004651"/>
    </source>
</evidence>
<feature type="transmembrane region" description="Helical" evidence="7">
    <location>
        <begin position="115"/>
        <end position="136"/>
    </location>
</feature>
<evidence type="ECO:0000256" key="5">
    <source>
        <dbReference type="ARBA" id="ARBA00022989"/>
    </source>
</evidence>
<comment type="subcellular location">
    <subcellularLocation>
        <location evidence="1 7">Cell membrane</location>
        <topology evidence="1 7">Multi-pass membrane protein</topology>
    </subcellularLocation>
</comment>
<keyword evidence="10" id="KW-1185">Reference proteome</keyword>
<keyword evidence="6 7" id="KW-0472">Membrane</keyword>
<feature type="domain" description="ABC transmembrane type-1" evidence="8">
    <location>
        <begin position="70"/>
        <end position="284"/>
    </location>
</feature>
<proteinExistence type="inferred from homology"/>
<dbReference type="PANTHER" id="PTHR43227">
    <property type="entry name" value="BLL4140 PROTEIN"/>
    <property type="match status" value="1"/>
</dbReference>